<dbReference type="Pfam" id="PF20466">
    <property type="entry name" value="MmeI_TRD"/>
    <property type="match status" value="1"/>
</dbReference>
<feature type="domain" description="MmeI-like target recognition" evidence="9">
    <location>
        <begin position="1036"/>
        <end position="1215"/>
    </location>
</feature>
<dbReference type="InterPro" id="IPR050953">
    <property type="entry name" value="N4_N6_ade-DNA_methylase"/>
</dbReference>
<keyword evidence="6" id="KW-0175">Coiled coil</keyword>
<evidence type="ECO:0000256" key="7">
    <source>
        <dbReference type="SAM" id="MobiDB-lite"/>
    </source>
</evidence>
<dbReference type="GO" id="GO:0032259">
    <property type="term" value="P:methylation"/>
    <property type="evidence" value="ECO:0007669"/>
    <property type="project" value="UniProtKB-KW"/>
</dbReference>
<accession>A0A368TBP5</accession>
<dbReference type="GO" id="GO:0006304">
    <property type="term" value="P:DNA modification"/>
    <property type="evidence" value="ECO:0007669"/>
    <property type="project" value="InterPro"/>
</dbReference>
<dbReference type="EC" id="2.1.1.72" evidence="1"/>
<dbReference type="InterPro" id="IPR011639">
    <property type="entry name" value="MethylTrfase_TaqI-like_dom"/>
</dbReference>
<evidence type="ECO:0000256" key="3">
    <source>
        <dbReference type="ARBA" id="ARBA00022679"/>
    </source>
</evidence>
<dbReference type="Proteomes" id="UP000253318">
    <property type="component" value="Unassembled WGS sequence"/>
</dbReference>
<proteinExistence type="predicted"/>
<dbReference type="PANTHER" id="PTHR33841">
    <property type="entry name" value="DNA METHYLTRANSFERASE YEEA-RELATED"/>
    <property type="match status" value="1"/>
</dbReference>
<evidence type="ECO:0000256" key="6">
    <source>
        <dbReference type="SAM" id="Coils"/>
    </source>
</evidence>
<dbReference type="SUPFAM" id="SSF53335">
    <property type="entry name" value="S-adenosyl-L-methionine-dependent methyltransferases"/>
    <property type="match status" value="1"/>
</dbReference>
<evidence type="ECO:0000313" key="11">
    <source>
        <dbReference type="Proteomes" id="UP000253318"/>
    </source>
</evidence>
<dbReference type="PROSITE" id="PS00092">
    <property type="entry name" value="N6_MTASE"/>
    <property type="match status" value="1"/>
</dbReference>
<evidence type="ECO:0000259" key="9">
    <source>
        <dbReference type="Pfam" id="PF20466"/>
    </source>
</evidence>
<protein>
    <recommendedName>
        <fullName evidence="1">site-specific DNA-methyltransferase (adenine-specific)</fullName>
        <ecNumber evidence="1">2.1.1.72</ecNumber>
    </recommendedName>
</protein>
<dbReference type="GO" id="GO:0009007">
    <property type="term" value="F:site-specific DNA-methyltransferase (adenine-specific) activity"/>
    <property type="evidence" value="ECO:0007669"/>
    <property type="project" value="UniProtKB-EC"/>
</dbReference>
<dbReference type="OrthoDB" id="4280289at2"/>
<dbReference type="PRINTS" id="PR00507">
    <property type="entry name" value="N12N6MTFRASE"/>
</dbReference>
<dbReference type="PANTHER" id="PTHR33841:SF1">
    <property type="entry name" value="DNA METHYLTRANSFERASE A"/>
    <property type="match status" value="1"/>
</dbReference>
<comment type="caution">
    <text evidence="10">The sequence shown here is derived from an EMBL/GenBank/DDBJ whole genome shotgun (WGS) entry which is preliminary data.</text>
</comment>
<evidence type="ECO:0000256" key="5">
    <source>
        <dbReference type="ARBA" id="ARBA00047942"/>
    </source>
</evidence>
<sequence>MPPIRRRPRAPQQTPAEQHAEWLRLLAPDGPFLSVDVLTEAFPQGLDRLTDELRGRVRRAWDEVQEAPGELRSQWTELILGEVLGWQRRYRAEPDRSDGGRHPDFALLGPGARGENEQRLHCYLLPWDSDLTVSRADRPSAVEQAAARCRRDLVPLALVTNGRLWALVHARPGGPTSVGVFDADLWLEERALLSAFATLLAGRRVQIPETHTDGSSPSGSTASLFARTANAQGKLTEELGEQVRRAVELLVSEIARLDREARGHLLADVAERQVYKGALTVLMRMVFLLYAEEQRLLPGDDLYVDHYSVTRLFDQLADDWERYGEEIVDRRAAAWPRLLALFNGIHAGVEHPDLRIPAYGGSLFDTGRFEWLTRLKVTDRVVFQILDALLMLRGKGRRTATRISYKALDVEDIGHIYEGLLEFSCLKVAEPYVGLIGKHEPELPLRELEEQRSVGEEEFLAWLLDQTGATRRQLEKGMGASPKPEQLADLRAAADSDDELAARTAPFWGLLRTDLRDDPTIFPAGSVLFTQVGDRRRTGTHYTPRAMAETVVEHTLAPLVYAPGPADGAERETWRVKPADELLKLKIVDPAMGSGAFLVSACRYLADRIVEAWLRDGVPEEVRGAVDGDDSLDELRLFAKRRVAASCVYGVDRDDMAVELAKLSLWLETLAKNKPFSFLDHALRCGDSLVGLVSEEQLRAFHTDPVEGRQVNSRWVGKREGEATSIADRIEQVLAETTRLRKEIEAAPVLDPVDVQRKTEMLREAEEQTELLRLAADAVIAAAIAADRYPDLDDKRWVDGDAESKKLGWRAAYNHLVSRLSDEVAEILDEATYNFKKETQLRERVEDWLTGKRDTPIRPLHWALEFPEVMGDGGFDAVVGNPPFIGGQRLTGTLGTDVREYLVADVAGGKRGSADLCSYFLLRNLRLAPHGRTGIIATNTIAQGDTREVGLDQVTERGWTIYRAVKSQPWPGSANVHVSLVWAGHAGEKEKYVLGEDEVEVRGITPSLDARSRVTGKPFRLVANEGQAFQGSIVLGEGFILQPEEAHALIERDPKNKEVLFPYLNGKDLNSRPDSSPSRWVIDFGDLSEEQAREYREPFDIVQHAVKPFREQNKRKVYRDYWWQFAEKRPALQGAVSGLKNFFVLATVSSTALPVFVEAQIVVSHTCVVFPSDDFSVFSLLSSSVHGVWAAATGSTLKGDLRYTPSDIYETFPLASLGAGKKSVGEDLNLVRVKVMFERQIGLTKLYGLINSSTNHDSDIVLLRKMHIEMDKVVASAYGWDDLDLGHGHYETPRGLKWTVHPQVQVEILDRLLELNHARHRQEQEAGLRPGARKRRKAKPKPPRPIDAVTPVDGALFPPDGALF</sequence>
<name>A0A368TBP5_9ACTN</name>
<gene>
    <name evidence="10" type="ORF">DEF24_00725</name>
</gene>
<dbReference type="InterPro" id="IPR002052">
    <property type="entry name" value="DNA_methylase_N6_adenine_CS"/>
</dbReference>
<keyword evidence="4" id="KW-0949">S-adenosyl-L-methionine</keyword>
<dbReference type="Pfam" id="PF07669">
    <property type="entry name" value="Eco57I"/>
    <property type="match status" value="1"/>
</dbReference>
<evidence type="ECO:0000256" key="2">
    <source>
        <dbReference type="ARBA" id="ARBA00022603"/>
    </source>
</evidence>
<comment type="catalytic activity">
    <reaction evidence="5">
        <text>a 2'-deoxyadenosine in DNA + S-adenosyl-L-methionine = an N(6)-methyl-2'-deoxyadenosine in DNA + S-adenosyl-L-homocysteine + H(+)</text>
        <dbReference type="Rhea" id="RHEA:15197"/>
        <dbReference type="Rhea" id="RHEA-COMP:12418"/>
        <dbReference type="Rhea" id="RHEA-COMP:12419"/>
        <dbReference type="ChEBI" id="CHEBI:15378"/>
        <dbReference type="ChEBI" id="CHEBI:57856"/>
        <dbReference type="ChEBI" id="CHEBI:59789"/>
        <dbReference type="ChEBI" id="CHEBI:90615"/>
        <dbReference type="ChEBI" id="CHEBI:90616"/>
        <dbReference type="EC" id="2.1.1.72"/>
    </reaction>
</comment>
<evidence type="ECO:0000259" key="8">
    <source>
        <dbReference type="Pfam" id="PF07669"/>
    </source>
</evidence>
<dbReference type="Gene3D" id="3.40.50.150">
    <property type="entry name" value="Vaccinia Virus protein VP39"/>
    <property type="match status" value="2"/>
</dbReference>
<feature type="compositionally biased region" description="Basic residues" evidence="7">
    <location>
        <begin position="1331"/>
        <end position="1342"/>
    </location>
</feature>
<dbReference type="InterPro" id="IPR029063">
    <property type="entry name" value="SAM-dependent_MTases_sf"/>
</dbReference>
<reference evidence="10 11" key="1">
    <citation type="submission" date="2018-04" db="EMBL/GenBank/DDBJ databases">
        <title>Novel actinobacteria from marine sediment.</title>
        <authorList>
            <person name="Ng Z.Y."/>
            <person name="Tan G.Y.A."/>
        </authorList>
    </citation>
    <scope>NUCLEOTIDE SEQUENCE [LARGE SCALE GENOMIC DNA]</scope>
    <source>
        <strain evidence="10 11">TPS81</strain>
    </source>
</reference>
<dbReference type="EMBL" id="QEIN01000003">
    <property type="protein sequence ID" value="RCV62532.1"/>
    <property type="molecule type" value="Genomic_DNA"/>
</dbReference>
<evidence type="ECO:0000256" key="4">
    <source>
        <dbReference type="ARBA" id="ARBA00022691"/>
    </source>
</evidence>
<organism evidence="10 11">
    <name type="scientific">Marinitenerispora sediminis</name>
    <dbReference type="NCBI Taxonomy" id="1931232"/>
    <lineage>
        <taxon>Bacteria</taxon>
        <taxon>Bacillati</taxon>
        <taxon>Actinomycetota</taxon>
        <taxon>Actinomycetes</taxon>
        <taxon>Streptosporangiales</taxon>
        <taxon>Nocardiopsidaceae</taxon>
        <taxon>Marinitenerispora</taxon>
    </lineage>
</organism>
<feature type="coiled-coil region" evidence="6">
    <location>
        <begin position="727"/>
        <end position="775"/>
    </location>
</feature>
<evidence type="ECO:0000313" key="10">
    <source>
        <dbReference type="EMBL" id="RCV62532.1"/>
    </source>
</evidence>
<feature type="domain" description="Type II methyltransferase M.TaqI-like" evidence="8">
    <location>
        <begin position="647"/>
        <end position="943"/>
    </location>
</feature>
<dbReference type="GO" id="GO:0003676">
    <property type="term" value="F:nucleic acid binding"/>
    <property type="evidence" value="ECO:0007669"/>
    <property type="project" value="InterPro"/>
</dbReference>
<keyword evidence="3" id="KW-0808">Transferase</keyword>
<keyword evidence="2" id="KW-0489">Methyltransferase</keyword>
<dbReference type="InterPro" id="IPR046820">
    <property type="entry name" value="MmeI_TRD"/>
</dbReference>
<keyword evidence="11" id="KW-1185">Reference proteome</keyword>
<evidence type="ECO:0000256" key="1">
    <source>
        <dbReference type="ARBA" id="ARBA00011900"/>
    </source>
</evidence>
<feature type="region of interest" description="Disordered" evidence="7">
    <location>
        <begin position="1320"/>
        <end position="1364"/>
    </location>
</feature>